<reference evidence="1" key="1">
    <citation type="journal article" date="2023" name="Mol. Phylogenet. Evol.">
        <title>Genome-scale phylogeny and comparative genomics of the fungal order Sordariales.</title>
        <authorList>
            <person name="Hensen N."/>
            <person name="Bonometti L."/>
            <person name="Westerberg I."/>
            <person name="Brannstrom I.O."/>
            <person name="Guillou S."/>
            <person name="Cros-Aarteil S."/>
            <person name="Calhoun S."/>
            <person name="Haridas S."/>
            <person name="Kuo A."/>
            <person name="Mondo S."/>
            <person name="Pangilinan J."/>
            <person name="Riley R."/>
            <person name="LaButti K."/>
            <person name="Andreopoulos B."/>
            <person name="Lipzen A."/>
            <person name="Chen C."/>
            <person name="Yan M."/>
            <person name="Daum C."/>
            <person name="Ng V."/>
            <person name="Clum A."/>
            <person name="Steindorff A."/>
            <person name="Ohm R.A."/>
            <person name="Martin F."/>
            <person name="Silar P."/>
            <person name="Natvig D.O."/>
            <person name="Lalanne C."/>
            <person name="Gautier V."/>
            <person name="Ament-Velasquez S.L."/>
            <person name="Kruys A."/>
            <person name="Hutchinson M.I."/>
            <person name="Powell A.J."/>
            <person name="Barry K."/>
            <person name="Miller A.N."/>
            <person name="Grigoriev I.V."/>
            <person name="Debuchy R."/>
            <person name="Gladieux P."/>
            <person name="Hiltunen Thoren M."/>
            <person name="Johannesson H."/>
        </authorList>
    </citation>
    <scope>NUCLEOTIDE SEQUENCE</scope>
    <source>
        <strain evidence="1">CBS 508.74</strain>
    </source>
</reference>
<dbReference type="InterPro" id="IPR021047">
    <property type="entry name" value="Mannosyltransferase_CMT1"/>
</dbReference>
<organism evidence="1 2">
    <name type="scientific">Canariomyces notabilis</name>
    <dbReference type="NCBI Taxonomy" id="2074819"/>
    <lineage>
        <taxon>Eukaryota</taxon>
        <taxon>Fungi</taxon>
        <taxon>Dikarya</taxon>
        <taxon>Ascomycota</taxon>
        <taxon>Pezizomycotina</taxon>
        <taxon>Sordariomycetes</taxon>
        <taxon>Sordariomycetidae</taxon>
        <taxon>Sordariales</taxon>
        <taxon>Chaetomiaceae</taxon>
        <taxon>Canariomyces</taxon>
    </lineage>
</organism>
<dbReference type="EMBL" id="MU853351">
    <property type="protein sequence ID" value="KAK4110388.1"/>
    <property type="molecule type" value="Genomic_DNA"/>
</dbReference>
<comment type="caution">
    <text evidence="1">The sequence shown here is derived from an EMBL/GenBank/DDBJ whole genome shotgun (WGS) entry which is preliminary data.</text>
</comment>
<gene>
    <name evidence="1" type="ORF">N656DRAFT_736342</name>
</gene>
<dbReference type="PANTHER" id="PTHR34144">
    <property type="entry name" value="CHROMOSOME 8, WHOLE GENOME SHOTGUN SEQUENCE"/>
    <property type="match status" value="1"/>
</dbReference>
<feature type="non-terminal residue" evidence="1">
    <location>
        <position position="446"/>
    </location>
</feature>
<dbReference type="PANTHER" id="PTHR34144:SF5">
    <property type="entry name" value="ALPHA-1,3-MANNOSYLTRANSFERASE CMT1"/>
    <property type="match status" value="1"/>
</dbReference>
<dbReference type="AlphaFoldDB" id="A0AAN6QHW6"/>
<accession>A0AAN6QHW6</accession>
<name>A0AAN6QHW6_9PEZI</name>
<dbReference type="Pfam" id="PF11735">
    <property type="entry name" value="CAP59_mtransfer"/>
    <property type="match status" value="1"/>
</dbReference>
<dbReference type="Proteomes" id="UP001302812">
    <property type="component" value="Unassembled WGS sequence"/>
</dbReference>
<evidence type="ECO:0000313" key="2">
    <source>
        <dbReference type="Proteomes" id="UP001302812"/>
    </source>
</evidence>
<reference evidence="1" key="2">
    <citation type="submission" date="2023-05" db="EMBL/GenBank/DDBJ databases">
        <authorList>
            <consortium name="Lawrence Berkeley National Laboratory"/>
            <person name="Steindorff A."/>
            <person name="Hensen N."/>
            <person name="Bonometti L."/>
            <person name="Westerberg I."/>
            <person name="Brannstrom I.O."/>
            <person name="Guillou S."/>
            <person name="Cros-Aarteil S."/>
            <person name="Calhoun S."/>
            <person name="Haridas S."/>
            <person name="Kuo A."/>
            <person name="Mondo S."/>
            <person name="Pangilinan J."/>
            <person name="Riley R."/>
            <person name="Labutti K."/>
            <person name="Andreopoulos B."/>
            <person name="Lipzen A."/>
            <person name="Chen C."/>
            <person name="Yanf M."/>
            <person name="Daum C."/>
            <person name="Ng V."/>
            <person name="Clum A."/>
            <person name="Ohm R."/>
            <person name="Martin F."/>
            <person name="Silar P."/>
            <person name="Natvig D."/>
            <person name="Lalanne C."/>
            <person name="Gautier V."/>
            <person name="Ament-Velasquez S.L."/>
            <person name="Kruys A."/>
            <person name="Hutchinson M.I."/>
            <person name="Powell A.J."/>
            <person name="Barry K."/>
            <person name="Miller A.N."/>
            <person name="Grigoriev I.V."/>
            <person name="Debuchy R."/>
            <person name="Gladieux P."/>
            <person name="Thoren M.H."/>
            <person name="Johannesson H."/>
        </authorList>
    </citation>
    <scope>NUCLEOTIDE SEQUENCE</scope>
    <source>
        <strain evidence="1">CBS 508.74</strain>
    </source>
</reference>
<proteinExistence type="predicted"/>
<keyword evidence="2" id="KW-1185">Reference proteome</keyword>
<evidence type="ECO:0000313" key="1">
    <source>
        <dbReference type="EMBL" id="KAK4110388.1"/>
    </source>
</evidence>
<sequence length="446" mass="49732">MRRLLPFLFAAACLLLGAVTFYLYQEELFRLPRQLSLQHHGDVGVIDSTTLTVPGVSHPTATPTSSSSSHGNTQFQILSPENGTTYLNAILHPKTADLPSLRCPELNTSRYEYLRPSRVGAAVSGIRFFFALDLRQCLPLLPTLLGSVVETVRFLGPENCALSIVEGNSEDGTGEVLAALRHDLEALGATYYFTRSEINPKEGDRINKLAELRNMALQPLLGKPEADKYSANGTTVIFLNDVAICTEDILELVHQHRFLGADMVCAMDWTYVGENPTFYDVWIARGMNGDSFFEIPPSGSWDSAWNLFWNNPSAKSRFLAHQPFQVFSCWNGAAVFTGTPLIDGTMAFRSPSEGECHQGEPQLFCKDLWFYGYRKIAVVPTVNLEYSTEDGKKIKDLKGFTSRWVGAPGHEDEKIEWQLDPPATVKCMPGWENQFFEAWNKTQPGT</sequence>
<dbReference type="RefSeq" id="XP_064667958.1">
    <property type="nucleotide sequence ID" value="XM_064812725.1"/>
</dbReference>
<dbReference type="GeneID" id="89936850"/>
<protein>
    <submittedName>
        <fullName evidence="1">Glycosyltransferase family 69 protein</fullName>
    </submittedName>
</protein>